<protein>
    <submittedName>
        <fullName evidence="3">Uncharacterized protein</fullName>
    </submittedName>
</protein>
<feature type="region of interest" description="Disordered" evidence="1">
    <location>
        <begin position="720"/>
        <end position="746"/>
    </location>
</feature>
<keyword evidence="4" id="KW-1185">Reference proteome</keyword>
<dbReference type="PROSITE" id="PS51257">
    <property type="entry name" value="PROKAR_LIPOPROTEIN"/>
    <property type="match status" value="1"/>
</dbReference>
<dbReference type="Proteomes" id="UP001208245">
    <property type="component" value="Unassembled WGS sequence"/>
</dbReference>
<evidence type="ECO:0000313" key="3">
    <source>
        <dbReference type="EMBL" id="MCV3728223.1"/>
    </source>
</evidence>
<gene>
    <name evidence="3" type="ORF">OF376_00260</name>
</gene>
<sequence>MKKINKRFLLASVGSLAMITAVTAVAASCKKENSDDTKIDWKVLNRNTIISYKNNHETKFEDVPTTLTKDLFICKNTLVGVTVEFISAKKTTDRITIDYKLTKNNESSEIFTKELDIEHFLHDHAAHENHHDHDHGHDDHDHDHDEHGTVDFEALKKTVTINYVDASKVSFADAKTTNEVYTLTSTDKGATVIFVSASKEADKLVVSYKLTKNNQTSTVFTFDIPSTVFANGNGNENPNPNPQASSAELKLTSFKGDANAKLENKFLAQTTISYTDAKHGLVYLGKNYSEEDEYGLHLSITRRSGAMARVFIQEVNEANELVGELIGSEAKEIERSTLMAKFKTPIDKSKKYSLVKVELYNEVGSNPFETILTNGMKPFSLSINSTDSNNTDTNVYLDEQNSHVLSLGDNQYELKLRVDNPMILKNKSFKVVATPNANLIGSPRENEDDVYAERASYDDGFLKVVFTTRNGGLAFNSAPERYYIKMIQVESGWGDESSSKPTLAKIDTINGTPFYSPVSLKDKQAKTQYELEYTKSDYQWFDYERLPALPLNKMGDIFTNNLDGHYGTKYTILTILPLYSGNTSNEDLQQTGKTHSFNIWLHFLDSNGKKLTKVKPGTFVVFEVEEYDLSGHKTDKALIKSEPNEVDFAGRLYLEFRGKRSYDAVDTKYITANMFYKLKAVRFYSDPQMQHEIEGVQFKAPIGTIFTTLNTSKDVQEYDGIDFGEGTGGSSGTSNPEKPVNPISGDVTPETLLGSSYKQATYKFNEDKTSVTITFTNPNISKEMILKAFANDDYELDDITFPIKFVFSGKYLNADGNFAKTFDSEGAIINSATDSFSVTFNVENPNENFEFLLEGILIQSSMDEDLAEWTNIDINSKLRLTPAA</sequence>
<organism evidence="3 4">
    <name type="scientific">Ureaplasma miroungigenitalium</name>
    <dbReference type="NCBI Taxonomy" id="1042321"/>
    <lineage>
        <taxon>Bacteria</taxon>
        <taxon>Bacillati</taxon>
        <taxon>Mycoplasmatota</taxon>
        <taxon>Mycoplasmoidales</taxon>
        <taxon>Mycoplasmoidaceae</taxon>
        <taxon>Ureaplasma</taxon>
    </lineage>
</organism>
<evidence type="ECO:0000256" key="2">
    <source>
        <dbReference type="SAM" id="SignalP"/>
    </source>
</evidence>
<evidence type="ECO:0000256" key="1">
    <source>
        <dbReference type="SAM" id="MobiDB-lite"/>
    </source>
</evidence>
<feature type="chain" id="PRO_5045170643" evidence="2">
    <location>
        <begin position="27"/>
        <end position="884"/>
    </location>
</feature>
<proteinExistence type="predicted"/>
<dbReference type="EMBL" id="JAOXHL010000001">
    <property type="protein sequence ID" value="MCV3728223.1"/>
    <property type="molecule type" value="Genomic_DNA"/>
</dbReference>
<keyword evidence="2" id="KW-0732">Signal</keyword>
<dbReference type="RefSeq" id="WP_263821554.1">
    <property type="nucleotide sequence ID" value="NZ_JAOXHL010000001.1"/>
</dbReference>
<dbReference type="NCBIfam" id="NF045726">
    <property type="entry name" value="XXplasma_LP"/>
    <property type="match status" value="1"/>
</dbReference>
<dbReference type="InterPro" id="IPR054816">
    <property type="entry name" value="Lipoprotein_mollicutes-type_CS"/>
</dbReference>
<comment type="caution">
    <text evidence="3">The sequence shown here is derived from an EMBL/GenBank/DDBJ whole genome shotgun (WGS) entry which is preliminary data.</text>
</comment>
<reference evidence="3 4" key="1">
    <citation type="journal article" date="2020" name="Int. J. Syst. Evol. Microbiol.">
        <title>Ureaplasma miroungigenitalium sp. nov. isolated from northern elephant seals (Mirounga angustirostris) and Ureaplasma zalophigenitalium sp. nov. isolated from California sea lions (Zalophus californianus).</title>
        <authorList>
            <person name="Volokhov D.V."/>
            <person name="Gulland F.M."/>
            <person name="Gao Y."/>
            <person name="Chizhikov V.E."/>
        </authorList>
    </citation>
    <scope>NUCLEOTIDE SEQUENCE [LARGE SCALE GENOMIC DNA]</scope>
    <source>
        <strain evidence="3 4">ES3182-GEN</strain>
    </source>
</reference>
<evidence type="ECO:0000313" key="4">
    <source>
        <dbReference type="Proteomes" id="UP001208245"/>
    </source>
</evidence>
<accession>A0ABT3BLU6</accession>
<name>A0ABT3BLU6_9BACT</name>
<feature type="signal peptide" evidence="2">
    <location>
        <begin position="1"/>
        <end position="26"/>
    </location>
</feature>